<reference evidence="1" key="1">
    <citation type="submission" date="2022-04" db="EMBL/GenBank/DDBJ databases">
        <title>Jade perch genome.</title>
        <authorList>
            <person name="Chao B."/>
        </authorList>
    </citation>
    <scope>NUCLEOTIDE SEQUENCE</scope>
    <source>
        <strain evidence="1">CB-2022</strain>
    </source>
</reference>
<organism evidence="1 2">
    <name type="scientific">Scortum barcoo</name>
    <name type="common">barcoo grunter</name>
    <dbReference type="NCBI Taxonomy" id="214431"/>
    <lineage>
        <taxon>Eukaryota</taxon>
        <taxon>Metazoa</taxon>
        <taxon>Chordata</taxon>
        <taxon>Craniata</taxon>
        <taxon>Vertebrata</taxon>
        <taxon>Euteleostomi</taxon>
        <taxon>Actinopterygii</taxon>
        <taxon>Neopterygii</taxon>
        <taxon>Teleostei</taxon>
        <taxon>Neoteleostei</taxon>
        <taxon>Acanthomorphata</taxon>
        <taxon>Eupercaria</taxon>
        <taxon>Centrarchiformes</taxon>
        <taxon>Terapontoidei</taxon>
        <taxon>Terapontidae</taxon>
        <taxon>Scortum</taxon>
    </lineage>
</organism>
<evidence type="ECO:0000313" key="1">
    <source>
        <dbReference type="EMBL" id="KAI3358730.1"/>
    </source>
</evidence>
<dbReference type="Proteomes" id="UP000831701">
    <property type="component" value="Chromosome 18"/>
</dbReference>
<proteinExistence type="predicted"/>
<sequence length="212" mass="21902">GFVDVKTKGCLKVTECNQTSQVNFPASSSNSTVYSMFKTCCATDLCNAAPGLPGASGLSLALATITALFGRPALQVSVSYTGDTYPTTYDTHATVDSLTCNKCSYGLVGFCLSNSQVTCGNSSDVCFTAKTTFPSISSSVGFNTQGCRAVNSCNMTTNANITVLNIAYQTQIDCCSTDKCNPTQVSGAPTTKMTLTAAVGVAVLASVWGSIL</sequence>
<gene>
    <name evidence="1" type="ORF">L3Q82_015132</name>
</gene>
<keyword evidence="2" id="KW-1185">Reference proteome</keyword>
<evidence type="ECO:0000313" key="2">
    <source>
        <dbReference type="Proteomes" id="UP000831701"/>
    </source>
</evidence>
<feature type="non-terminal residue" evidence="1">
    <location>
        <position position="1"/>
    </location>
</feature>
<accession>A0ACB8VSQ6</accession>
<protein>
    <submittedName>
        <fullName evidence="1">Uncharacterized protein</fullName>
    </submittedName>
</protein>
<name>A0ACB8VSQ6_9TELE</name>
<dbReference type="EMBL" id="CM041548">
    <property type="protein sequence ID" value="KAI3358730.1"/>
    <property type="molecule type" value="Genomic_DNA"/>
</dbReference>
<comment type="caution">
    <text evidence="1">The sequence shown here is derived from an EMBL/GenBank/DDBJ whole genome shotgun (WGS) entry which is preliminary data.</text>
</comment>